<dbReference type="AlphaFoldDB" id="A0A814TJC0"/>
<comment type="caution">
    <text evidence="2">The sequence shown here is derived from an EMBL/GenBank/DDBJ whole genome shotgun (WGS) entry which is preliminary data.</text>
</comment>
<evidence type="ECO:0000313" key="4">
    <source>
        <dbReference type="Proteomes" id="UP000663854"/>
    </source>
</evidence>
<dbReference type="Proteomes" id="UP000663854">
    <property type="component" value="Unassembled WGS sequence"/>
</dbReference>
<accession>A0A814TJC0</accession>
<keyword evidence="5" id="KW-1185">Reference proteome</keyword>
<keyword evidence="1" id="KW-0732">Signal</keyword>
<evidence type="ECO:0000313" key="5">
    <source>
        <dbReference type="Proteomes" id="UP000663870"/>
    </source>
</evidence>
<dbReference type="EMBL" id="CAJNOL010001749">
    <property type="protein sequence ID" value="CAF1413933.1"/>
    <property type="molecule type" value="Genomic_DNA"/>
</dbReference>
<organism evidence="2 4">
    <name type="scientific">Rotaria sordida</name>
    <dbReference type="NCBI Taxonomy" id="392033"/>
    <lineage>
        <taxon>Eukaryota</taxon>
        <taxon>Metazoa</taxon>
        <taxon>Spiralia</taxon>
        <taxon>Gnathifera</taxon>
        <taxon>Rotifera</taxon>
        <taxon>Eurotatoria</taxon>
        <taxon>Bdelloidea</taxon>
        <taxon>Philodinida</taxon>
        <taxon>Philodinidae</taxon>
        <taxon>Rotaria</taxon>
    </lineage>
</organism>
<sequence>MNYLILVVLVCIGELHGLLFGGSNKGPAWDTFRMTWGPNPLSSQYFVKQPLTLNEALNNGFIEIPGQCNGLFLGQRLVKNDDPAVILIYDKQGTIAGMQLAVPDVFISDTHYKFSTQKMFNRDQVLGIDAHLLTAYFVNPLTICSTGRDPSSLKHEGTGTGLWLQNGTDPIRDSIQIPLFESDLSQTKWDKGLCFPSMGKHYWYDNRADMNCDEIFPSFLLYNKGKLTGFGWTLIGKFEYTKRTEFPSLATVLAFRDPVPTCLKQKYQETGGFTTMHLYFNADTMNLLC</sequence>
<evidence type="ECO:0000256" key="1">
    <source>
        <dbReference type="SAM" id="SignalP"/>
    </source>
</evidence>
<evidence type="ECO:0000313" key="2">
    <source>
        <dbReference type="EMBL" id="CAF1163047.1"/>
    </source>
</evidence>
<evidence type="ECO:0000313" key="3">
    <source>
        <dbReference type="EMBL" id="CAF1413933.1"/>
    </source>
</evidence>
<reference evidence="2" key="1">
    <citation type="submission" date="2021-02" db="EMBL/GenBank/DDBJ databases">
        <authorList>
            <person name="Nowell W R."/>
        </authorList>
    </citation>
    <scope>NUCLEOTIDE SEQUENCE</scope>
</reference>
<name>A0A814TJC0_9BILA</name>
<proteinExistence type="predicted"/>
<feature type="signal peptide" evidence="1">
    <location>
        <begin position="1"/>
        <end position="17"/>
    </location>
</feature>
<dbReference type="Proteomes" id="UP000663870">
    <property type="component" value="Unassembled WGS sequence"/>
</dbReference>
<protein>
    <submittedName>
        <fullName evidence="2">Uncharacterized protein</fullName>
    </submittedName>
</protein>
<feature type="chain" id="PRO_5035603930" evidence="1">
    <location>
        <begin position="18"/>
        <end position="289"/>
    </location>
</feature>
<gene>
    <name evidence="3" type="ORF">JXQ802_LOCUS35445</name>
    <name evidence="2" type="ORF">PYM288_LOCUS22851</name>
</gene>
<dbReference type="EMBL" id="CAJNOH010001009">
    <property type="protein sequence ID" value="CAF1163047.1"/>
    <property type="molecule type" value="Genomic_DNA"/>
</dbReference>